<gene>
    <name evidence="1" type="ORF">R7226_21895</name>
</gene>
<reference evidence="2" key="1">
    <citation type="submission" date="2023-07" db="EMBL/GenBank/DDBJ databases">
        <title>Conexibacter stalactiti sp. nov., isolated from stalactites in a lava cave and emended description of the genus Conexibacter.</title>
        <authorList>
            <person name="Lee S.D."/>
        </authorList>
    </citation>
    <scope>NUCLEOTIDE SEQUENCE [LARGE SCALE GENOMIC DNA]</scope>
    <source>
        <strain evidence="2">KCTC 39840</strain>
    </source>
</reference>
<protein>
    <recommendedName>
        <fullName evidence="3">Flagellar protein FliT</fullName>
    </recommendedName>
</protein>
<keyword evidence="2" id="KW-1185">Reference proteome</keyword>
<dbReference type="Proteomes" id="UP001284601">
    <property type="component" value="Unassembled WGS sequence"/>
</dbReference>
<sequence>MSAAVEPYERLATLAEEELALVTAAELPDADVLEALLAERDRLVAALPADPPAAAAHALARAAALQERTTGELAGRLSEARRELDAVGHGRRVARGYGGATPQRGALDLAG</sequence>
<accession>A0ABU4HUM4</accession>
<evidence type="ECO:0000313" key="2">
    <source>
        <dbReference type="Proteomes" id="UP001284601"/>
    </source>
</evidence>
<dbReference type="EMBL" id="JAWSTH010000072">
    <property type="protein sequence ID" value="MDW5597016.1"/>
    <property type="molecule type" value="Genomic_DNA"/>
</dbReference>
<evidence type="ECO:0008006" key="3">
    <source>
        <dbReference type="Google" id="ProtNLM"/>
    </source>
</evidence>
<organism evidence="1 2">
    <name type="scientific">Conexibacter stalactiti</name>
    <dbReference type="NCBI Taxonomy" id="1940611"/>
    <lineage>
        <taxon>Bacteria</taxon>
        <taxon>Bacillati</taxon>
        <taxon>Actinomycetota</taxon>
        <taxon>Thermoleophilia</taxon>
        <taxon>Solirubrobacterales</taxon>
        <taxon>Conexibacteraceae</taxon>
        <taxon>Conexibacter</taxon>
    </lineage>
</organism>
<comment type="caution">
    <text evidence="1">The sequence shown here is derived from an EMBL/GenBank/DDBJ whole genome shotgun (WGS) entry which is preliminary data.</text>
</comment>
<name>A0ABU4HUM4_9ACTN</name>
<dbReference type="RefSeq" id="WP_318599452.1">
    <property type="nucleotide sequence ID" value="NZ_JAWSTH010000072.1"/>
</dbReference>
<evidence type="ECO:0000313" key="1">
    <source>
        <dbReference type="EMBL" id="MDW5597016.1"/>
    </source>
</evidence>
<proteinExistence type="predicted"/>
<reference evidence="1 2" key="2">
    <citation type="submission" date="2023-10" db="EMBL/GenBank/DDBJ databases">
        <authorList>
            <person name="Han X.F."/>
        </authorList>
    </citation>
    <scope>NUCLEOTIDE SEQUENCE [LARGE SCALE GENOMIC DNA]</scope>
    <source>
        <strain evidence="1 2">KCTC 39840</strain>
    </source>
</reference>